<feature type="region of interest" description="Disordered" evidence="1">
    <location>
        <begin position="1"/>
        <end position="31"/>
    </location>
</feature>
<organism evidence="2">
    <name type="scientific">Trypanosoma congolense (strain IL3000)</name>
    <dbReference type="NCBI Taxonomy" id="1068625"/>
    <lineage>
        <taxon>Eukaryota</taxon>
        <taxon>Discoba</taxon>
        <taxon>Euglenozoa</taxon>
        <taxon>Kinetoplastea</taxon>
        <taxon>Metakinetoplastina</taxon>
        <taxon>Trypanosomatida</taxon>
        <taxon>Trypanosomatidae</taxon>
        <taxon>Trypanosoma</taxon>
        <taxon>Nannomonas</taxon>
    </lineage>
</organism>
<sequence length="365" mass="39424">MKAIRMCSSGTGDNAASASMESPDFHHPDPELSPLPRYDDICQFIAEYSGRLPRNALVGTAPFEFTGCDYSLVLYALMPSKCIDLSRLCWSTEPLPSQLETNLMVFCEGALGLKLNESPISSLTPQNLRVSPSCIVHHIKVQHWLYTLSQRFPPDNDYDAAAVRMMCRNTQLGMPYLVVPPAAAQTGRLTPMPVQKGNSVLTNYTSQSLSAPLHCSSLWNISPVEIGGMTHFLGGALSSMSSHVEDDKMLPKARKNQTASRRAAGLPLGASSAAVRKKAGDHSGSVPNTSATRGIASDQAALSSLSSNMAEQWCESERCRMQLKDILLRARCAAESTLFSNGEVLFENVLSILQSSALLAADAGR</sequence>
<feature type="compositionally biased region" description="Low complexity" evidence="1">
    <location>
        <begin position="263"/>
        <end position="274"/>
    </location>
</feature>
<feature type="region of interest" description="Disordered" evidence="1">
    <location>
        <begin position="244"/>
        <end position="293"/>
    </location>
</feature>
<feature type="compositionally biased region" description="Polar residues" evidence="1">
    <location>
        <begin position="8"/>
        <end position="20"/>
    </location>
</feature>
<proteinExistence type="predicted"/>
<evidence type="ECO:0000256" key="1">
    <source>
        <dbReference type="SAM" id="MobiDB-lite"/>
    </source>
</evidence>
<accession>G0UXR9</accession>
<dbReference type="AlphaFoldDB" id="G0UXR9"/>
<dbReference type="VEuPathDB" id="TriTrypDB:TcIL3000_10_9640"/>
<protein>
    <submittedName>
        <fullName evidence="2">Uncharacterized protein</fullName>
    </submittedName>
</protein>
<dbReference type="EMBL" id="HE575323">
    <property type="protein sequence ID" value="CCC94186.1"/>
    <property type="molecule type" value="Genomic_DNA"/>
</dbReference>
<name>G0UXR9_TRYCI</name>
<gene>
    <name evidence="2" type="ORF">TCIL3000_10_9640</name>
</gene>
<evidence type="ECO:0000313" key="2">
    <source>
        <dbReference type="EMBL" id="CCC94186.1"/>
    </source>
</evidence>
<reference evidence="2" key="1">
    <citation type="journal article" date="2012" name="Proc. Natl. Acad. Sci. U.S.A.">
        <title>Antigenic diversity is generated by distinct evolutionary mechanisms in African trypanosome species.</title>
        <authorList>
            <person name="Jackson A.P."/>
            <person name="Berry A."/>
            <person name="Aslett M."/>
            <person name="Allison H.C."/>
            <person name="Burton P."/>
            <person name="Vavrova-Anderson J."/>
            <person name="Brown R."/>
            <person name="Browne H."/>
            <person name="Corton N."/>
            <person name="Hauser H."/>
            <person name="Gamble J."/>
            <person name="Gilderthorp R."/>
            <person name="Marcello L."/>
            <person name="McQuillan J."/>
            <person name="Otto T.D."/>
            <person name="Quail M.A."/>
            <person name="Sanders M.J."/>
            <person name="van Tonder A."/>
            <person name="Ginger M.L."/>
            <person name="Field M.C."/>
            <person name="Barry J.D."/>
            <person name="Hertz-Fowler C."/>
            <person name="Berriman M."/>
        </authorList>
    </citation>
    <scope>NUCLEOTIDE SEQUENCE</scope>
    <source>
        <strain evidence="2">IL3000</strain>
    </source>
</reference>